<dbReference type="InterPro" id="IPR036388">
    <property type="entry name" value="WH-like_DNA-bd_sf"/>
</dbReference>
<dbReference type="EMBL" id="JBHSOF010000024">
    <property type="protein sequence ID" value="MFC5665110.1"/>
    <property type="molecule type" value="Genomic_DNA"/>
</dbReference>
<keyword evidence="8" id="KW-0032">Aminotransferase</keyword>
<keyword evidence="8" id="KW-0808">Transferase</keyword>
<dbReference type="PROSITE" id="PS50949">
    <property type="entry name" value="HTH_GNTR"/>
    <property type="match status" value="1"/>
</dbReference>
<dbReference type="InterPro" id="IPR015421">
    <property type="entry name" value="PyrdxlP-dep_Trfase_major"/>
</dbReference>
<dbReference type="InterPro" id="IPR015424">
    <property type="entry name" value="PyrdxlP-dep_Trfase"/>
</dbReference>
<dbReference type="InterPro" id="IPR004839">
    <property type="entry name" value="Aminotransferase_I/II_large"/>
</dbReference>
<dbReference type="SUPFAM" id="SSF53383">
    <property type="entry name" value="PLP-dependent transferases"/>
    <property type="match status" value="1"/>
</dbReference>
<feature type="region of interest" description="Disordered" evidence="6">
    <location>
        <begin position="1"/>
        <end position="59"/>
    </location>
</feature>
<dbReference type="Gene3D" id="3.40.640.10">
    <property type="entry name" value="Type I PLP-dependent aspartate aminotransferase-like (Major domain)"/>
    <property type="match status" value="1"/>
</dbReference>
<comment type="similarity">
    <text evidence="1">In the C-terminal section; belongs to the class-I pyridoxal-phosphate-dependent aminotransferase family.</text>
</comment>
<reference evidence="9" key="1">
    <citation type="journal article" date="2019" name="Int. J. Syst. Evol. Microbiol.">
        <title>The Global Catalogue of Microorganisms (GCM) 10K type strain sequencing project: providing services to taxonomists for standard genome sequencing and annotation.</title>
        <authorList>
            <consortium name="The Broad Institute Genomics Platform"/>
            <consortium name="The Broad Institute Genome Sequencing Center for Infectious Disease"/>
            <person name="Wu L."/>
            <person name="Ma J."/>
        </authorList>
    </citation>
    <scope>NUCLEOTIDE SEQUENCE [LARGE SCALE GENOMIC DNA]</scope>
    <source>
        <strain evidence="9">CGMCC 4.1437</strain>
    </source>
</reference>
<dbReference type="Proteomes" id="UP001595975">
    <property type="component" value="Unassembled WGS sequence"/>
</dbReference>
<dbReference type="InterPro" id="IPR036390">
    <property type="entry name" value="WH_DNA-bd_sf"/>
</dbReference>
<keyword evidence="5" id="KW-0804">Transcription</keyword>
<dbReference type="CDD" id="cd07377">
    <property type="entry name" value="WHTH_GntR"/>
    <property type="match status" value="1"/>
</dbReference>
<dbReference type="SUPFAM" id="SSF46785">
    <property type="entry name" value="Winged helix' DNA-binding domain"/>
    <property type="match status" value="1"/>
</dbReference>
<dbReference type="InterPro" id="IPR000524">
    <property type="entry name" value="Tscrpt_reg_HTH_GntR"/>
</dbReference>
<feature type="compositionally biased region" description="Polar residues" evidence="6">
    <location>
        <begin position="38"/>
        <end position="49"/>
    </location>
</feature>
<gene>
    <name evidence="8" type="ORF">ACFP3U_19255</name>
</gene>
<evidence type="ECO:0000313" key="8">
    <source>
        <dbReference type="EMBL" id="MFC5665110.1"/>
    </source>
</evidence>
<evidence type="ECO:0000256" key="2">
    <source>
        <dbReference type="ARBA" id="ARBA00022898"/>
    </source>
</evidence>
<dbReference type="Pfam" id="PF00155">
    <property type="entry name" value="Aminotran_1_2"/>
    <property type="match status" value="1"/>
</dbReference>
<dbReference type="RefSeq" id="WP_380226797.1">
    <property type="nucleotide sequence ID" value="NZ_JBHSOF010000024.1"/>
</dbReference>
<evidence type="ECO:0000256" key="5">
    <source>
        <dbReference type="ARBA" id="ARBA00023163"/>
    </source>
</evidence>
<dbReference type="Pfam" id="PF00392">
    <property type="entry name" value="GntR"/>
    <property type="match status" value="1"/>
</dbReference>
<accession>A0ABW0X998</accession>
<evidence type="ECO:0000256" key="6">
    <source>
        <dbReference type="SAM" id="MobiDB-lite"/>
    </source>
</evidence>
<keyword evidence="4" id="KW-0238">DNA-binding</keyword>
<keyword evidence="9" id="KW-1185">Reference proteome</keyword>
<proteinExistence type="inferred from homology"/>
<comment type="caution">
    <text evidence="8">The sequence shown here is derived from an EMBL/GenBank/DDBJ whole genome shotgun (WGS) entry which is preliminary data.</text>
</comment>
<sequence length="519" mass="54733">MTDTSVDPPRTPRHSTAAGPSGAGPSTGGASDRDPSTADLSTAGPSTADPSGADLHLDLPATGSRRAALMAALREAIRGGRLAPGTRLPPYRALAADLGIARNTAADAYAELVAEGWLTARQGSGTTVAERAEPVPPTRARRSSPPPRPTHDLRQGQPDAAAFPRAAWLAAGRRALTAAPNEAFGPGDPQGRRELREVLADYLARARGVRTDPDRIVICSGFAHALRLLFDGPRAVLPARTAGALAVEGYGLAFHRGLLAAAGVTTVPLPLDEHGARVGGLAHQPEVRTALLTTAHQFPTGGPLHPGRRAAVVDWARGRGGLVLEDDYDGEFRYDRQPVGALQGLDPERVVYLGTASKSLSPALRLGWMVLPDHLVDRVLAAKGEREAWASALDQLTLAEFIDSGGYDRHVRRMRRRYRDRRDRLVGALAERAPHIEVTGIAAGLHAVLRLAPGTERSVLKAAAYRGLALDGLADYRHPLLAPEAMPATDGLVVGYGTPPDHAYPAAVEALCAILPSPL</sequence>
<organism evidence="8 9">
    <name type="scientific">Kitasatospora misakiensis</name>
    <dbReference type="NCBI Taxonomy" id="67330"/>
    <lineage>
        <taxon>Bacteria</taxon>
        <taxon>Bacillati</taxon>
        <taxon>Actinomycetota</taxon>
        <taxon>Actinomycetes</taxon>
        <taxon>Kitasatosporales</taxon>
        <taxon>Streptomycetaceae</taxon>
        <taxon>Kitasatospora</taxon>
    </lineage>
</organism>
<protein>
    <submittedName>
        <fullName evidence="8">PLP-dependent aminotransferase family protein</fullName>
    </submittedName>
</protein>
<evidence type="ECO:0000256" key="4">
    <source>
        <dbReference type="ARBA" id="ARBA00023125"/>
    </source>
</evidence>
<evidence type="ECO:0000259" key="7">
    <source>
        <dbReference type="PROSITE" id="PS50949"/>
    </source>
</evidence>
<keyword evidence="2" id="KW-0663">Pyridoxal phosphate</keyword>
<dbReference type="SMART" id="SM00345">
    <property type="entry name" value="HTH_GNTR"/>
    <property type="match status" value="1"/>
</dbReference>
<dbReference type="PANTHER" id="PTHR46577">
    <property type="entry name" value="HTH-TYPE TRANSCRIPTIONAL REGULATORY PROTEIN GABR"/>
    <property type="match status" value="1"/>
</dbReference>
<dbReference type="InterPro" id="IPR051446">
    <property type="entry name" value="HTH_trans_reg/aminotransferase"/>
</dbReference>
<feature type="domain" description="HTH gntR-type" evidence="7">
    <location>
        <begin position="63"/>
        <end position="131"/>
    </location>
</feature>
<feature type="region of interest" description="Disordered" evidence="6">
    <location>
        <begin position="124"/>
        <end position="157"/>
    </location>
</feature>
<dbReference type="PANTHER" id="PTHR46577:SF1">
    <property type="entry name" value="HTH-TYPE TRANSCRIPTIONAL REGULATORY PROTEIN GABR"/>
    <property type="match status" value="1"/>
</dbReference>
<dbReference type="Gene3D" id="1.10.10.10">
    <property type="entry name" value="Winged helix-like DNA-binding domain superfamily/Winged helix DNA-binding domain"/>
    <property type="match status" value="1"/>
</dbReference>
<evidence type="ECO:0000313" key="9">
    <source>
        <dbReference type="Proteomes" id="UP001595975"/>
    </source>
</evidence>
<keyword evidence="3" id="KW-0805">Transcription regulation</keyword>
<evidence type="ECO:0000256" key="3">
    <source>
        <dbReference type="ARBA" id="ARBA00023015"/>
    </source>
</evidence>
<dbReference type="GO" id="GO:0008483">
    <property type="term" value="F:transaminase activity"/>
    <property type="evidence" value="ECO:0007669"/>
    <property type="project" value="UniProtKB-KW"/>
</dbReference>
<name>A0ABW0X998_9ACTN</name>
<evidence type="ECO:0000256" key="1">
    <source>
        <dbReference type="ARBA" id="ARBA00005384"/>
    </source>
</evidence>
<dbReference type="CDD" id="cd00609">
    <property type="entry name" value="AAT_like"/>
    <property type="match status" value="1"/>
</dbReference>